<keyword evidence="2" id="KW-0032">Aminotransferase</keyword>
<keyword evidence="3" id="KW-0808">Transferase</keyword>
<sequence>MLHDSSEGNRSFHYGFLSQQPLASATLGIETVKLGLLFHYLKQIGISFNACTSYLSISVYVYWVAYSSKSNNGSKLGHSTEVPRNVNMESLQSGYLFPEISMRESEHIRKHPDARLIRLGIGDTTQPIPDIITSAMAEHAFALSTVKGYKGYGAEQGNMALRTAIADKFYKDMGIEGDEIFISDGAQSDISRLQMLLGSNVTVAVQDPSFPAYIDTSVIVGQAGKFLKETGKYRNIVYMNCRPENNFFPDLSTTSRTDIIFFCSPNNPTGHAATWQQLKKLVEFAKANGSIIVYDSAYAAYITDPCPRSIYEIPGAREVAIEISSFSKFAGFTGVRLGWTVVPEELRYSNGYPVIKDFNRIVCTCFNGASNIVQAGGLACLSPDGFQALRTVIDYYKENAKIIVDAFQSLGLKVNGGKNAPYVWVQFPGSSSWDVFAEILEKTHILTIPGSGFGPGYYIAEAYVLRKAHKEKMKKMEEERAKLEGTDLAEKHSSSCFSWMGKKMHPRRISSVDCAGKEEDRCDNKR</sequence>
<evidence type="ECO:0000256" key="1">
    <source>
        <dbReference type="ARBA" id="ARBA00001933"/>
    </source>
</evidence>
<keyword evidence="6" id="KW-0175">Coiled coil</keyword>
<evidence type="ECO:0000313" key="8">
    <source>
        <dbReference type="EMBL" id="KAK9216083.1"/>
    </source>
</evidence>
<dbReference type="AlphaFoldDB" id="A0AAP0MPR7"/>
<dbReference type="InterPro" id="IPR004839">
    <property type="entry name" value="Aminotransferase_I/II_large"/>
</dbReference>
<gene>
    <name evidence="8" type="ORF">WN944_008090</name>
</gene>
<dbReference type="EMBL" id="JBCGBO010000003">
    <property type="protein sequence ID" value="KAK9216083.1"/>
    <property type="molecule type" value="Genomic_DNA"/>
</dbReference>
<dbReference type="Gene3D" id="3.40.640.10">
    <property type="entry name" value="Type I PLP-dependent aspartate aminotransferase-like (Major domain)"/>
    <property type="match status" value="1"/>
</dbReference>
<evidence type="ECO:0000256" key="6">
    <source>
        <dbReference type="SAM" id="Coils"/>
    </source>
</evidence>
<dbReference type="GO" id="GO:0030170">
    <property type="term" value="F:pyridoxal phosphate binding"/>
    <property type="evidence" value="ECO:0007669"/>
    <property type="project" value="InterPro"/>
</dbReference>
<protein>
    <recommendedName>
        <fullName evidence="7">Aminotransferase class I/classII large domain-containing protein</fullName>
    </recommendedName>
</protein>
<dbReference type="SUPFAM" id="SSF53383">
    <property type="entry name" value="PLP-dependent transferases"/>
    <property type="match status" value="1"/>
</dbReference>
<dbReference type="FunFam" id="3.40.640.10:FF:000099">
    <property type="entry name" value="LL-diaminopimelate aminotransferase, chloroplastic"/>
    <property type="match status" value="1"/>
</dbReference>
<dbReference type="InterPro" id="IPR015421">
    <property type="entry name" value="PyrdxlP-dep_Trfase_major"/>
</dbReference>
<evidence type="ECO:0000256" key="2">
    <source>
        <dbReference type="ARBA" id="ARBA00022576"/>
    </source>
</evidence>
<comment type="caution">
    <text evidence="8">The sequence shown here is derived from an EMBL/GenBank/DDBJ whole genome shotgun (WGS) entry which is preliminary data.</text>
</comment>
<evidence type="ECO:0000256" key="4">
    <source>
        <dbReference type="ARBA" id="ARBA00022898"/>
    </source>
</evidence>
<dbReference type="NCBIfam" id="TIGR03542">
    <property type="entry name" value="DAPAT_plant"/>
    <property type="match status" value="1"/>
</dbReference>
<keyword evidence="4" id="KW-0663">Pyridoxal phosphate</keyword>
<dbReference type="Gene3D" id="3.90.1150.10">
    <property type="entry name" value="Aspartate Aminotransferase, domain 1"/>
    <property type="match status" value="1"/>
</dbReference>
<name>A0AAP0MPR7_9ROSI</name>
<dbReference type="InterPro" id="IPR015424">
    <property type="entry name" value="PyrdxlP-dep_Trfase"/>
</dbReference>
<dbReference type="PANTHER" id="PTHR43144">
    <property type="entry name" value="AMINOTRANSFERASE"/>
    <property type="match status" value="1"/>
</dbReference>
<keyword evidence="9" id="KW-1185">Reference proteome</keyword>
<evidence type="ECO:0000256" key="5">
    <source>
        <dbReference type="ARBA" id="ARBA00061511"/>
    </source>
</evidence>
<organism evidence="8 9">
    <name type="scientific">Citrus x changshan-huyou</name>
    <dbReference type="NCBI Taxonomy" id="2935761"/>
    <lineage>
        <taxon>Eukaryota</taxon>
        <taxon>Viridiplantae</taxon>
        <taxon>Streptophyta</taxon>
        <taxon>Embryophyta</taxon>
        <taxon>Tracheophyta</taxon>
        <taxon>Spermatophyta</taxon>
        <taxon>Magnoliopsida</taxon>
        <taxon>eudicotyledons</taxon>
        <taxon>Gunneridae</taxon>
        <taxon>Pentapetalae</taxon>
        <taxon>rosids</taxon>
        <taxon>malvids</taxon>
        <taxon>Sapindales</taxon>
        <taxon>Rutaceae</taxon>
        <taxon>Aurantioideae</taxon>
        <taxon>Citrus</taxon>
    </lineage>
</organism>
<feature type="domain" description="Aminotransferase class I/classII large" evidence="7">
    <location>
        <begin position="116"/>
        <end position="454"/>
    </location>
</feature>
<dbReference type="InterPro" id="IPR015422">
    <property type="entry name" value="PyrdxlP-dep_Trfase_small"/>
</dbReference>
<evidence type="ECO:0000256" key="3">
    <source>
        <dbReference type="ARBA" id="ARBA00022679"/>
    </source>
</evidence>
<dbReference type="Pfam" id="PF00155">
    <property type="entry name" value="Aminotran_1_2"/>
    <property type="match status" value="1"/>
</dbReference>
<reference evidence="8 9" key="1">
    <citation type="submission" date="2024-05" db="EMBL/GenBank/DDBJ databases">
        <title>Haplotype-resolved chromosome-level genome assembly of Huyou (Citrus changshanensis).</title>
        <authorList>
            <person name="Miao C."/>
            <person name="Chen W."/>
            <person name="Wu Y."/>
            <person name="Wang L."/>
            <person name="Zhao S."/>
            <person name="Grierson D."/>
            <person name="Xu C."/>
            <person name="Chen K."/>
        </authorList>
    </citation>
    <scope>NUCLEOTIDE SEQUENCE [LARGE SCALE GENOMIC DNA]</scope>
    <source>
        <strain evidence="8">01-14</strain>
        <tissue evidence="8">Leaf</tissue>
    </source>
</reference>
<dbReference type="GO" id="GO:0009862">
    <property type="term" value="P:systemic acquired resistance, salicylic acid mediated signaling pathway"/>
    <property type="evidence" value="ECO:0007669"/>
    <property type="project" value="UniProtKB-ARBA"/>
</dbReference>
<comment type="similarity">
    <text evidence="5">Belongs to the class-I pyridoxal-phosphate-dependent aminotransferase family. LL-diaminopimelate aminotransferase subfamily.</text>
</comment>
<dbReference type="CDD" id="cd00609">
    <property type="entry name" value="AAT_like"/>
    <property type="match status" value="1"/>
</dbReference>
<evidence type="ECO:0000313" key="9">
    <source>
        <dbReference type="Proteomes" id="UP001428341"/>
    </source>
</evidence>
<comment type="cofactor">
    <cofactor evidence="1">
        <name>pyridoxal 5'-phosphate</name>
        <dbReference type="ChEBI" id="CHEBI:597326"/>
    </cofactor>
</comment>
<evidence type="ECO:0000259" key="7">
    <source>
        <dbReference type="Pfam" id="PF00155"/>
    </source>
</evidence>
<dbReference type="InterPro" id="IPR019942">
    <property type="entry name" value="DapL/ALD1"/>
</dbReference>
<dbReference type="GO" id="GO:0008483">
    <property type="term" value="F:transaminase activity"/>
    <property type="evidence" value="ECO:0007669"/>
    <property type="project" value="UniProtKB-KW"/>
</dbReference>
<accession>A0AAP0MPR7</accession>
<dbReference type="Proteomes" id="UP001428341">
    <property type="component" value="Unassembled WGS sequence"/>
</dbReference>
<proteinExistence type="inferred from homology"/>
<feature type="coiled-coil region" evidence="6">
    <location>
        <begin position="459"/>
        <end position="486"/>
    </location>
</feature>